<feature type="transmembrane region" description="Helical" evidence="8">
    <location>
        <begin position="68"/>
        <end position="85"/>
    </location>
</feature>
<keyword evidence="5 8" id="KW-0812">Transmembrane</keyword>
<sequence>MLNYKEEVIYRNIPTRIKDKFFEGIKNRDFLLTLVIILIKTLLFLALLSDDKANGIHLKSIFFSMPPLGAWLAINAAFVAIGLFFNGKVQKWSFWTLNLLFTILVIGDMWYYRSNSVFLNYHMFSMTSNLDNLGSSIVSMVRLVDGLFLIDLVIMAVKNIKNRKTYTKHSRNVIGALCILLVSFSFLTYLHIKLDRKAGGFEGQFLFRTSWSPNQTMGNLTPIGYHIYDGYDFYQQSKPYKFDSNEKEEVRNTLTSLKENKPDNEYAGMLKGKNLLVIQWESLENCVINQKVDGQEITPNVNKLLSNSLYFNNFYEQTYGGTSSDAELMTNTSVFPVREGATFFRYPTNTYKYSLPNIFKNMGYSTLASHPDKGSYWNWMTSLRSMGYEKLLDASDYDTSDVINLGVSDESYLKQFGEVIKKQKSPYMAYTITLTSHSPFDMPENDRYLKLPENLEGTKLGGYFQSINYTDRYIGKLLSDLEESGALDNTVVVMYGDHEGVHKFYGDEVSATKGLEPWMEKDDRKIPLIVYNKDIQGKTFSVKGGQVDTLPTVAYLFGAPKEQYSSNLTIGRNLLNTNKDYALLSNYDLKQDGLTPEEQEKVKSLIGISDKMIRGNYYRDEADLND</sequence>
<reference evidence="10 11" key="1">
    <citation type="submission" date="2020-08" db="EMBL/GenBank/DDBJ databases">
        <title>A Genomic Blueprint of the Chicken Gut Microbiome.</title>
        <authorList>
            <person name="Gilroy R."/>
            <person name="Ravi A."/>
            <person name="Getino M."/>
            <person name="Pursley I."/>
            <person name="Horton D.L."/>
            <person name="Alikhan N.-F."/>
            <person name="Baker D."/>
            <person name="Gharbi K."/>
            <person name="Hall N."/>
            <person name="Watson M."/>
            <person name="Adriaenssens E.M."/>
            <person name="Foster-Nyarko E."/>
            <person name="Jarju S."/>
            <person name="Secka A."/>
            <person name="Antonio M."/>
            <person name="Oren A."/>
            <person name="Chaudhuri R."/>
            <person name="La Ragione R.M."/>
            <person name="Hildebrand F."/>
            <person name="Pallen M.J."/>
        </authorList>
    </citation>
    <scope>NUCLEOTIDE SEQUENCE [LARGE SCALE GENOMIC DNA]</scope>
    <source>
        <strain evidence="10 11">Sa3CVN1</strain>
    </source>
</reference>
<feature type="transmembrane region" description="Helical" evidence="8">
    <location>
        <begin position="92"/>
        <end position="112"/>
    </location>
</feature>
<evidence type="ECO:0000256" key="4">
    <source>
        <dbReference type="ARBA" id="ARBA00022475"/>
    </source>
</evidence>
<evidence type="ECO:0000313" key="11">
    <source>
        <dbReference type="Proteomes" id="UP000627781"/>
    </source>
</evidence>
<feature type="domain" description="Sulfatase N-terminal" evidence="9">
    <location>
        <begin position="273"/>
        <end position="558"/>
    </location>
</feature>
<proteinExistence type="inferred from homology"/>
<comment type="pathway">
    <text evidence="2">Cell wall biogenesis; lipoteichoic acid biosynthesis.</text>
</comment>
<dbReference type="InterPro" id="IPR000917">
    <property type="entry name" value="Sulfatase_N"/>
</dbReference>
<dbReference type="EMBL" id="JACSRA010000011">
    <property type="protein sequence ID" value="MBD7911481.1"/>
    <property type="molecule type" value="Genomic_DNA"/>
</dbReference>
<comment type="similarity">
    <text evidence="3">Belongs to the LTA synthase family.</text>
</comment>
<dbReference type="SUPFAM" id="SSF53649">
    <property type="entry name" value="Alkaline phosphatase-like"/>
    <property type="match status" value="1"/>
</dbReference>
<evidence type="ECO:0000256" key="5">
    <source>
        <dbReference type="ARBA" id="ARBA00022692"/>
    </source>
</evidence>
<evidence type="ECO:0000259" key="9">
    <source>
        <dbReference type="Pfam" id="PF00884"/>
    </source>
</evidence>
<dbReference type="InterPro" id="IPR050448">
    <property type="entry name" value="OpgB/LTA_synthase_biosynth"/>
</dbReference>
<dbReference type="InterPro" id="IPR012160">
    <property type="entry name" value="LtaS-like"/>
</dbReference>
<dbReference type="Gene3D" id="3.40.720.10">
    <property type="entry name" value="Alkaline Phosphatase, subunit A"/>
    <property type="match status" value="1"/>
</dbReference>
<dbReference type="Proteomes" id="UP000627781">
    <property type="component" value="Unassembled WGS sequence"/>
</dbReference>
<protein>
    <submittedName>
        <fullName evidence="10">LTA synthase family protein</fullName>
    </submittedName>
</protein>
<dbReference type="RefSeq" id="WP_143317323.1">
    <property type="nucleotide sequence ID" value="NZ_JACSRA010000011.1"/>
</dbReference>
<dbReference type="Gene3D" id="3.30.1120.170">
    <property type="match status" value="1"/>
</dbReference>
<comment type="subcellular location">
    <subcellularLocation>
        <location evidence="1">Cell membrane</location>
        <topology evidence="1">Multi-pass membrane protein</topology>
    </subcellularLocation>
</comment>
<feature type="transmembrane region" description="Helical" evidence="8">
    <location>
        <begin position="173"/>
        <end position="192"/>
    </location>
</feature>
<feature type="transmembrane region" description="Helical" evidence="8">
    <location>
        <begin position="30"/>
        <end position="48"/>
    </location>
</feature>
<dbReference type="PANTHER" id="PTHR47371">
    <property type="entry name" value="LIPOTEICHOIC ACID SYNTHASE"/>
    <property type="match status" value="1"/>
</dbReference>
<dbReference type="CDD" id="cd16015">
    <property type="entry name" value="LTA_synthase"/>
    <property type="match status" value="1"/>
</dbReference>
<dbReference type="PANTHER" id="PTHR47371:SF3">
    <property type="entry name" value="PHOSPHOGLYCEROL TRANSFERASE I"/>
    <property type="match status" value="1"/>
</dbReference>
<evidence type="ECO:0000256" key="7">
    <source>
        <dbReference type="ARBA" id="ARBA00023136"/>
    </source>
</evidence>
<evidence type="ECO:0000256" key="6">
    <source>
        <dbReference type="ARBA" id="ARBA00022989"/>
    </source>
</evidence>
<dbReference type="Pfam" id="PF00884">
    <property type="entry name" value="Sulfatase"/>
    <property type="match status" value="1"/>
</dbReference>
<keyword evidence="11" id="KW-1185">Reference proteome</keyword>
<evidence type="ECO:0000256" key="1">
    <source>
        <dbReference type="ARBA" id="ARBA00004651"/>
    </source>
</evidence>
<accession>A0ABR8PTI3</accession>
<evidence type="ECO:0000313" key="10">
    <source>
        <dbReference type="EMBL" id="MBD7911481.1"/>
    </source>
</evidence>
<keyword evidence="6 8" id="KW-1133">Transmembrane helix</keyword>
<dbReference type="PIRSF" id="PIRSF005091">
    <property type="entry name" value="Mmb_sulf_HI1246"/>
    <property type="match status" value="1"/>
</dbReference>
<organism evidence="10 11">
    <name type="scientific">Clostridium cibarium</name>
    <dbReference type="NCBI Taxonomy" id="2762247"/>
    <lineage>
        <taxon>Bacteria</taxon>
        <taxon>Bacillati</taxon>
        <taxon>Bacillota</taxon>
        <taxon>Clostridia</taxon>
        <taxon>Eubacteriales</taxon>
        <taxon>Clostridiaceae</taxon>
        <taxon>Clostridium</taxon>
    </lineage>
</organism>
<gene>
    <name evidence="10" type="ORF">H9661_08950</name>
</gene>
<evidence type="ECO:0000256" key="3">
    <source>
        <dbReference type="ARBA" id="ARBA00009983"/>
    </source>
</evidence>
<feature type="transmembrane region" description="Helical" evidence="8">
    <location>
        <begin position="132"/>
        <end position="153"/>
    </location>
</feature>
<dbReference type="InterPro" id="IPR017850">
    <property type="entry name" value="Alkaline_phosphatase_core_sf"/>
</dbReference>
<keyword evidence="7 8" id="KW-0472">Membrane</keyword>
<keyword evidence="4" id="KW-1003">Cell membrane</keyword>
<evidence type="ECO:0000256" key="2">
    <source>
        <dbReference type="ARBA" id="ARBA00004936"/>
    </source>
</evidence>
<name>A0ABR8PTI3_9CLOT</name>
<comment type="caution">
    <text evidence="10">The sequence shown here is derived from an EMBL/GenBank/DDBJ whole genome shotgun (WGS) entry which is preliminary data.</text>
</comment>
<evidence type="ECO:0000256" key="8">
    <source>
        <dbReference type="SAM" id="Phobius"/>
    </source>
</evidence>